<keyword evidence="2" id="KW-1185">Reference proteome</keyword>
<accession>A0AAW2EZW2</accession>
<reference evidence="1 2" key="1">
    <citation type="submission" date="2023-03" db="EMBL/GenBank/DDBJ databases">
        <title>High recombination rates correlate with genetic variation in Cardiocondyla obscurior ants.</title>
        <authorList>
            <person name="Errbii M."/>
        </authorList>
    </citation>
    <scope>NUCLEOTIDE SEQUENCE [LARGE SCALE GENOMIC DNA]</scope>
    <source>
        <strain evidence="1">Alpha-2009</strain>
        <tissue evidence="1">Whole body</tissue>
    </source>
</reference>
<proteinExistence type="predicted"/>
<comment type="caution">
    <text evidence="1">The sequence shown here is derived from an EMBL/GenBank/DDBJ whole genome shotgun (WGS) entry which is preliminary data.</text>
</comment>
<name>A0AAW2EZW2_9HYME</name>
<dbReference type="AlphaFoldDB" id="A0AAW2EZW2"/>
<organism evidence="1 2">
    <name type="scientific">Cardiocondyla obscurior</name>
    <dbReference type="NCBI Taxonomy" id="286306"/>
    <lineage>
        <taxon>Eukaryota</taxon>
        <taxon>Metazoa</taxon>
        <taxon>Ecdysozoa</taxon>
        <taxon>Arthropoda</taxon>
        <taxon>Hexapoda</taxon>
        <taxon>Insecta</taxon>
        <taxon>Pterygota</taxon>
        <taxon>Neoptera</taxon>
        <taxon>Endopterygota</taxon>
        <taxon>Hymenoptera</taxon>
        <taxon>Apocrita</taxon>
        <taxon>Aculeata</taxon>
        <taxon>Formicoidea</taxon>
        <taxon>Formicidae</taxon>
        <taxon>Myrmicinae</taxon>
        <taxon>Cardiocondyla</taxon>
    </lineage>
</organism>
<dbReference type="EMBL" id="JADYXP020000016">
    <property type="protein sequence ID" value="KAL0108662.1"/>
    <property type="molecule type" value="Genomic_DNA"/>
</dbReference>
<sequence length="143" mass="16692">MDLFKSRHIDLKDCERTVKFCRRMKKFIHAMNCRTSISSLAPGNDSWKIISEFSLYLKEWGKMCEANGYHFISNSSFYGLKITIKSTLELCSFLVEKCNYKYIMTARLNQDSLEVISYEYLNIQGVLVDVKKFLVVGWASENK</sequence>
<evidence type="ECO:0000313" key="1">
    <source>
        <dbReference type="EMBL" id="KAL0108662.1"/>
    </source>
</evidence>
<evidence type="ECO:0000313" key="2">
    <source>
        <dbReference type="Proteomes" id="UP001430953"/>
    </source>
</evidence>
<protein>
    <submittedName>
        <fullName evidence="1">Uncharacterized protein</fullName>
    </submittedName>
</protein>
<gene>
    <name evidence="1" type="ORF">PUN28_015258</name>
</gene>
<dbReference type="Proteomes" id="UP001430953">
    <property type="component" value="Unassembled WGS sequence"/>
</dbReference>